<dbReference type="AlphaFoldDB" id="A0A2H0BDF2"/>
<sequence>MESEKLTKFLELSYDDLEKRNLEMFKKQETKSDREIEKEYVAYLKKEKSIKAVTLCFSNIEGRFHMLDYDKSFFVDAYENLTFDGSSIRGLSKLGESDLRLSADWATMRLVPSDIFGPGKVIMFAEVLDKDRKPYVTDFRAQLKAYAEYLSKNKGFMVNLAAEVEGFLMNGTDAEQKFNQEQSFTLVSSGGYYHSLPLDSLRLFIDRAAEVQRALAFKNEKDHPEVAPSQFELNFSYASIVRACDNIQLYKLVCRQVARNMGMTASFLPKPITNINGSGMHLNLSLAKGGKNIFYDAKGDDKLSDIAWKMISRILNHAPEICLTLNSSVNAYRRLDPNFEAPNQIKVSSCDRGSMIRIPMGNEKSTRIEVRSVSPDANPYLASFALLKTGLEGNVLEKDEQKRDRLRFLPSSINDAIRLFKSSDFVGVILGEEAKEKYFAFKQTSADRSPKELGTLVKTSEVIYHHEVTNQVLWNRF</sequence>
<accession>A0A2H0BDF2</accession>
<evidence type="ECO:0000256" key="5">
    <source>
        <dbReference type="ARBA" id="ARBA00022842"/>
    </source>
</evidence>
<evidence type="ECO:0000256" key="7">
    <source>
        <dbReference type="RuleBase" id="RU000384"/>
    </source>
</evidence>
<evidence type="ECO:0000256" key="3">
    <source>
        <dbReference type="ARBA" id="ARBA00022741"/>
    </source>
</evidence>
<dbReference type="GO" id="GO:0006542">
    <property type="term" value="P:glutamine biosynthetic process"/>
    <property type="evidence" value="ECO:0007669"/>
    <property type="project" value="InterPro"/>
</dbReference>
<evidence type="ECO:0000313" key="9">
    <source>
        <dbReference type="EMBL" id="PIP55654.1"/>
    </source>
</evidence>
<dbReference type="Pfam" id="PF00120">
    <property type="entry name" value="Gln-synt_C"/>
    <property type="match status" value="1"/>
</dbReference>
<dbReference type="Gene3D" id="3.30.590.10">
    <property type="entry name" value="Glutamine synthetase/guanido kinase, catalytic domain"/>
    <property type="match status" value="1"/>
</dbReference>
<evidence type="ECO:0000259" key="8">
    <source>
        <dbReference type="PROSITE" id="PS51987"/>
    </source>
</evidence>
<dbReference type="InterPro" id="IPR036651">
    <property type="entry name" value="Gln_synt_N_sf"/>
</dbReference>
<dbReference type="InterPro" id="IPR014746">
    <property type="entry name" value="Gln_synth/guanido_kin_cat_dom"/>
</dbReference>
<dbReference type="PANTHER" id="PTHR43785">
    <property type="entry name" value="GAMMA-GLUTAMYLPUTRESCINE SYNTHETASE"/>
    <property type="match status" value="1"/>
</dbReference>
<dbReference type="SUPFAM" id="SSF55931">
    <property type="entry name" value="Glutamine synthetase/guanido kinase"/>
    <property type="match status" value="1"/>
</dbReference>
<name>A0A2H0BDF2_9BACT</name>
<evidence type="ECO:0000256" key="2">
    <source>
        <dbReference type="ARBA" id="ARBA00022598"/>
    </source>
</evidence>
<evidence type="ECO:0000256" key="6">
    <source>
        <dbReference type="PROSITE-ProRule" id="PRU01331"/>
    </source>
</evidence>
<dbReference type="InterPro" id="IPR008147">
    <property type="entry name" value="Gln_synt_N"/>
</dbReference>
<comment type="caution">
    <text evidence="9">The sequence shown here is derived from an EMBL/GenBank/DDBJ whole genome shotgun (WGS) entry which is preliminary data.</text>
</comment>
<gene>
    <name evidence="9" type="ORF">COX06_02240</name>
</gene>
<dbReference type="GO" id="GO:0005524">
    <property type="term" value="F:ATP binding"/>
    <property type="evidence" value="ECO:0007669"/>
    <property type="project" value="UniProtKB-KW"/>
</dbReference>
<dbReference type="Gene3D" id="3.10.20.70">
    <property type="entry name" value="Glutamine synthetase, N-terminal domain"/>
    <property type="match status" value="1"/>
</dbReference>
<keyword evidence="5" id="KW-0460">Magnesium</keyword>
<dbReference type="InterPro" id="IPR008146">
    <property type="entry name" value="Gln_synth_cat_dom"/>
</dbReference>
<keyword evidence="3" id="KW-0547">Nucleotide-binding</keyword>
<evidence type="ECO:0000313" key="10">
    <source>
        <dbReference type="Proteomes" id="UP000229794"/>
    </source>
</evidence>
<comment type="similarity">
    <text evidence="6 7">Belongs to the glutamine synthetase family.</text>
</comment>
<keyword evidence="4" id="KW-0067">ATP-binding</keyword>
<proteinExistence type="inferred from homology"/>
<evidence type="ECO:0000256" key="1">
    <source>
        <dbReference type="ARBA" id="ARBA00001946"/>
    </source>
</evidence>
<dbReference type="SMART" id="SM01230">
    <property type="entry name" value="Gln-synt_C"/>
    <property type="match status" value="1"/>
</dbReference>
<dbReference type="Pfam" id="PF03951">
    <property type="entry name" value="Gln-synt_N"/>
    <property type="match status" value="1"/>
</dbReference>
<comment type="cofactor">
    <cofactor evidence="1">
        <name>Mg(2+)</name>
        <dbReference type="ChEBI" id="CHEBI:18420"/>
    </cofactor>
</comment>
<dbReference type="PANTHER" id="PTHR43785:SF12">
    <property type="entry name" value="TYPE-1 GLUTAMINE SYNTHETASE 2"/>
    <property type="match status" value="1"/>
</dbReference>
<keyword evidence="2" id="KW-0436">Ligase</keyword>
<evidence type="ECO:0000256" key="4">
    <source>
        <dbReference type="ARBA" id="ARBA00022840"/>
    </source>
</evidence>
<dbReference type="EMBL" id="PCST01000025">
    <property type="protein sequence ID" value="PIP55654.1"/>
    <property type="molecule type" value="Genomic_DNA"/>
</dbReference>
<dbReference type="PROSITE" id="PS00181">
    <property type="entry name" value="GLNA_ATP"/>
    <property type="match status" value="1"/>
</dbReference>
<dbReference type="PROSITE" id="PS51987">
    <property type="entry name" value="GS_CATALYTIC"/>
    <property type="match status" value="1"/>
</dbReference>
<dbReference type="InterPro" id="IPR027303">
    <property type="entry name" value="Gln_synth_gly_rich_site"/>
</dbReference>
<dbReference type="GO" id="GO:0004356">
    <property type="term" value="F:glutamine synthetase activity"/>
    <property type="evidence" value="ECO:0007669"/>
    <property type="project" value="InterPro"/>
</dbReference>
<dbReference type="SUPFAM" id="SSF54368">
    <property type="entry name" value="Glutamine synthetase, N-terminal domain"/>
    <property type="match status" value="1"/>
</dbReference>
<feature type="domain" description="GS catalytic" evidence="8">
    <location>
        <begin position="139"/>
        <end position="477"/>
    </location>
</feature>
<protein>
    <submittedName>
        <fullName evidence="9">Glutamine synthetase</fullName>
    </submittedName>
</protein>
<organism evidence="9 10">
    <name type="scientific">Candidatus Zambryskibacteria bacterium CG22_combo_CG10-13_8_21_14_all_42_17</name>
    <dbReference type="NCBI Taxonomy" id="1975118"/>
    <lineage>
        <taxon>Bacteria</taxon>
        <taxon>Candidatus Zambryskiibacteriota</taxon>
    </lineage>
</organism>
<reference evidence="9 10" key="1">
    <citation type="submission" date="2017-09" db="EMBL/GenBank/DDBJ databases">
        <title>Depth-based differentiation of microbial function through sediment-hosted aquifers and enrichment of novel symbionts in the deep terrestrial subsurface.</title>
        <authorList>
            <person name="Probst A.J."/>
            <person name="Ladd B."/>
            <person name="Jarett J.K."/>
            <person name="Geller-Mcgrath D.E."/>
            <person name="Sieber C.M."/>
            <person name="Emerson J.B."/>
            <person name="Anantharaman K."/>
            <person name="Thomas B.C."/>
            <person name="Malmstrom R."/>
            <person name="Stieglmeier M."/>
            <person name="Klingl A."/>
            <person name="Woyke T."/>
            <person name="Ryan C.M."/>
            <person name="Banfield J.F."/>
        </authorList>
    </citation>
    <scope>NUCLEOTIDE SEQUENCE [LARGE SCALE GENOMIC DNA]</scope>
    <source>
        <strain evidence="9">CG22_combo_CG10-13_8_21_14_all_42_17</strain>
    </source>
</reference>
<dbReference type="Proteomes" id="UP000229794">
    <property type="component" value="Unassembled WGS sequence"/>
</dbReference>